<dbReference type="Pfam" id="PF03819">
    <property type="entry name" value="MazG"/>
    <property type="match status" value="2"/>
</dbReference>
<dbReference type="GO" id="GO:0046061">
    <property type="term" value="P:dATP catabolic process"/>
    <property type="evidence" value="ECO:0007669"/>
    <property type="project" value="TreeGrafter"/>
</dbReference>
<dbReference type="InterPro" id="IPR024180">
    <property type="entry name" value="Tetrapyrrole_Mease/MazG_pred"/>
</dbReference>
<dbReference type="InterPro" id="IPR048015">
    <property type="entry name" value="NTP-PPase_MazG-like_N"/>
</dbReference>
<dbReference type="STRING" id="1450648.CLORY_24740"/>
<dbReference type="PANTHER" id="PTHR30522">
    <property type="entry name" value="NUCLEOSIDE TRIPHOSPHATE PYROPHOSPHOHYDROLASE"/>
    <property type="match status" value="1"/>
</dbReference>
<evidence type="ECO:0000259" key="1">
    <source>
        <dbReference type="Pfam" id="PF00590"/>
    </source>
</evidence>
<organism evidence="3 4">
    <name type="scientific">Clostridium oryzae</name>
    <dbReference type="NCBI Taxonomy" id="1450648"/>
    <lineage>
        <taxon>Bacteria</taxon>
        <taxon>Bacillati</taxon>
        <taxon>Bacillota</taxon>
        <taxon>Clostridia</taxon>
        <taxon>Eubacteriales</taxon>
        <taxon>Clostridiaceae</taxon>
        <taxon>Clostridium</taxon>
    </lineage>
</organism>
<dbReference type="GO" id="GO:0046047">
    <property type="term" value="P:TTP catabolic process"/>
    <property type="evidence" value="ECO:0007669"/>
    <property type="project" value="TreeGrafter"/>
</dbReference>
<dbReference type="RefSeq" id="WP_079424864.1">
    <property type="nucleotide sequence ID" value="NZ_MZGV01000025.1"/>
</dbReference>
<dbReference type="FunFam" id="1.10.287.1080:FF:000003">
    <property type="entry name" value="Nucleoside triphosphate pyrophosphohydrolase"/>
    <property type="match status" value="1"/>
</dbReference>
<dbReference type="PIRSF" id="PIRSF002845">
    <property type="entry name" value="Ttrprl_mtas_MazG"/>
    <property type="match status" value="1"/>
</dbReference>
<dbReference type="CDD" id="cd11528">
    <property type="entry name" value="NTP-PPase_MazG_Nterm"/>
    <property type="match status" value="1"/>
</dbReference>
<dbReference type="CDD" id="cd11723">
    <property type="entry name" value="YabN_N_like"/>
    <property type="match status" value="1"/>
</dbReference>
<dbReference type="InterPro" id="IPR035996">
    <property type="entry name" value="4pyrrol_Methylase_sf"/>
</dbReference>
<feature type="domain" description="Tetrapyrrole methylase" evidence="1">
    <location>
        <begin position="2"/>
        <end position="205"/>
    </location>
</feature>
<dbReference type="GO" id="GO:0006950">
    <property type="term" value="P:response to stress"/>
    <property type="evidence" value="ECO:0007669"/>
    <property type="project" value="UniProtKB-ARBA"/>
</dbReference>
<evidence type="ECO:0000313" key="4">
    <source>
        <dbReference type="Proteomes" id="UP000190080"/>
    </source>
</evidence>
<feature type="domain" description="NTP pyrophosphohydrolase MazG-like" evidence="2">
    <location>
        <begin position="390"/>
        <end position="448"/>
    </location>
</feature>
<dbReference type="NCBIfam" id="NF007113">
    <property type="entry name" value="PRK09562.1"/>
    <property type="match status" value="1"/>
</dbReference>
<dbReference type="EMBL" id="MZGV01000025">
    <property type="protein sequence ID" value="OPJ61076.1"/>
    <property type="molecule type" value="Genomic_DNA"/>
</dbReference>
<dbReference type="GO" id="GO:0046081">
    <property type="term" value="P:dUTP catabolic process"/>
    <property type="evidence" value="ECO:0007669"/>
    <property type="project" value="TreeGrafter"/>
</dbReference>
<dbReference type="GO" id="GO:0047693">
    <property type="term" value="F:ATP diphosphatase activity"/>
    <property type="evidence" value="ECO:0007669"/>
    <property type="project" value="UniProtKB-EC"/>
</dbReference>
<reference evidence="3 4" key="1">
    <citation type="submission" date="2017-03" db="EMBL/GenBank/DDBJ databases">
        <title>Genome sequence of Clostridium oryzae DSM 28571.</title>
        <authorList>
            <person name="Poehlein A."/>
            <person name="Daniel R."/>
        </authorList>
    </citation>
    <scope>NUCLEOTIDE SEQUENCE [LARGE SCALE GENOMIC DNA]</scope>
    <source>
        <strain evidence="3 4">DSM 28571</strain>
    </source>
</reference>
<dbReference type="GO" id="GO:0008168">
    <property type="term" value="F:methyltransferase activity"/>
    <property type="evidence" value="ECO:0007669"/>
    <property type="project" value="InterPro"/>
</dbReference>
<dbReference type="InterPro" id="IPR014777">
    <property type="entry name" value="4pyrrole_Mease_sub1"/>
</dbReference>
<dbReference type="SUPFAM" id="SSF101386">
    <property type="entry name" value="all-alpha NTP pyrophosphatases"/>
    <property type="match status" value="2"/>
</dbReference>
<evidence type="ECO:0000313" key="3">
    <source>
        <dbReference type="EMBL" id="OPJ61076.1"/>
    </source>
</evidence>
<keyword evidence="3" id="KW-0378">Hydrolase</keyword>
<keyword evidence="4" id="KW-1185">Reference proteome</keyword>
<evidence type="ECO:0000259" key="2">
    <source>
        <dbReference type="Pfam" id="PF03819"/>
    </source>
</evidence>
<dbReference type="CDD" id="cd11529">
    <property type="entry name" value="NTP-PPase_MazG_Cterm"/>
    <property type="match status" value="1"/>
</dbReference>
<dbReference type="GO" id="GO:0046052">
    <property type="term" value="P:UTP catabolic process"/>
    <property type="evidence" value="ECO:0007669"/>
    <property type="project" value="TreeGrafter"/>
</dbReference>
<name>A0A1V4IMD6_9CLOT</name>
<dbReference type="PANTHER" id="PTHR30522:SF0">
    <property type="entry name" value="NUCLEOSIDE TRIPHOSPHATE PYROPHOSPHOHYDROLASE"/>
    <property type="match status" value="1"/>
</dbReference>
<proteinExistence type="predicted"/>
<feature type="domain" description="NTP pyrophosphohydrolase MazG-like" evidence="2">
    <location>
        <begin position="251"/>
        <end position="324"/>
    </location>
</feature>
<dbReference type="Pfam" id="PF00590">
    <property type="entry name" value="TP_methylase"/>
    <property type="match status" value="1"/>
</dbReference>
<dbReference type="InterPro" id="IPR035013">
    <property type="entry name" value="YabN_N"/>
</dbReference>
<dbReference type="FunFam" id="1.10.287.1080:FF:000001">
    <property type="entry name" value="Nucleoside triphosphate pyrophosphohydrolase"/>
    <property type="match status" value="1"/>
</dbReference>
<comment type="caution">
    <text evidence="3">The sequence shown here is derived from an EMBL/GenBank/DDBJ whole genome shotgun (WGS) entry which is preliminary data.</text>
</comment>
<dbReference type="SUPFAM" id="SSF53790">
    <property type="entry name" value="Tetrapyrrole methylase"/>
    <property type="match status" value="1"/>
</dbReference>
<dbReference type="OrthoDB" id="9808939at2"/>
<dbReference type="InterPro" id="IPR011551">
    <property type="entry name" value="NTP_PyrPHydrolase_MazG"/>
</dbReference>
<dbReference type="Gene3D" id="3.40.1010.10">
    <property type="entry name" value="Cobalt-precorrin-4 Transmethylase, Domain 1"/>
    <property type="match status" value="1"/>
</dbReference>
<dbReference type="InterPro" id="IPR000878">
    <property type="entry name" value="4pyrrol_Mease"/>
</dbReference>
<dbReference type="GO" id="GO:0046076">
    <property type="term" value="P:dTTP catabolic process"/>
    <property type="evidence" value="ECO:0007669"/>
    <property type="project" value="TreeGrafter"/>
</dbReference>
<dbReference type="NCBIfam" id="TIGR00444">
    <property type="entry name" value="mazG"/>
    <property type="match status" value="1"/>
</dbReference>
<dbReference type="Gene3D" id="1.10.287.1080">
    <property type="entry name" value="MazG-like"/>
    <property type="match status" value="2"/>
</dbReference>
<dbReference type="InterPro" id="IPR004518">
    <property type="entry name" value="MazG-like_dom"/>
</dbReference>
<dbReference type="InterPro" id="IPR048011">
    <property type="entry name" value="NTP-PPase_MazG-like_C"/>
</dbReference>
<dbReference type="Proteomes" id="UP000190080">
    <property type="component" value="Unassembled WGS sequence"/>
</dbReference>
<dbReference type="AlphaFoldDB" id="A0A1V4IMD6"/>
<sequence>MIRIVGLGPGNYEALTIGTIEALKNCPYTILRTEKHPTVEYLKKEGIVYSTYDYAYEKFDSFDEVYEFIANDVINKWIEHGDIIYAVPGHPLVAEKSVSLIIDHCKNNGINYEVIPAVSFIDVIMESLEIDPIEGFKIIDAFDIKNQVMDKRTGVVISQVYDKFIASEVKLNLLSYYRDDTEIYFIRAAGIKDMEVVKKISLYELDRQEEIDHLTSIYIPKDENNGKDFQDLINIMDTLIGENGCPWDREQTHESIKRALIEESYEAVEAIDQKDDDKIVEELGDVLFQVVFHAALGKEEGYYNINDIIIAICDKMILRHPHVFGTKKVENSDEVLVNWDEIKKEENGYETITDEMKHIARILPALIRAEKIQNKAKKVNFDWDKVEGALDKVKEEYIELKEVYKGKNRARILEEMGDLLFSIVNVARFMNLDSEEALNAASDKFIRRFDYMEKAALKSGVELKDMTLEQMNSLWEESKIKKLDFKEGI</sequence>
<accession>A0A1V4IMD6</accession>
<dbReference type="GO" id="GO:0006203">
    <property type="term" value="P:dGTP catabolic process"/>
    <property type="evidence" value="ECO:0007669"/>
    <property type="project" value="TreeGrafter"/>
</dbReference>
<dbReference type="EC" id="3.6.1.8" evidence="3"/>
<gene>
    <name evidence="3" type="primary">mazG</name>
    <name evidence="3" type="ORF">CLORY_24740</name>
</gene>
<protein>
    <submittedName>
        <fullName evidence="3">Nucleoside triphosphate pyrophosphohydrolase</fullName>
        <ecNumber evidence="3">3.6.1.8</ecNumber>
    </submittedName>
</protein>